<dbReference type="EMBL" id="CALNXI010001701">
    <property type="protein sequence ID" value="CAH3175283.1"/>
    <property type="molecule type" value="Genomic_DNA"/>
</dbReference>
<dbReference type="InterPro" id="IPR011990">
    <property type="entry name" value="TPR-like_helical_dom_sf"/>
</dbReference>
<dbReference type="InterPro" id="IPR024983">
    <property type="entry name" value="CHAT_dom"/>
</dbReference>
<dbReference type="SUPFAM" id="SSF48452">
    <property type="entry name" value="TPR-like"/>
    <property type="match status" value="1"/>
</dbReference>
<sequence>MEFSQQGLIIAKETGSKALNVTASRNFGDIYESLGNFSAAEIFFKSSISLVEKTRVLLQNKDEWKISFRNKHKVYNSLCGLQVQQGKIFEALLTAERGRAQVLADLMKFQFGVKSIQSMSEGQIERESNFLGHISSPAIFIAEDRPKSLNIWLLLKGQKWHFIRKEMSHRLTCLTHASYRRIGVHNGARCEDRSFGGSEDLEIETFFDRGLNETESTFAHRKCCLCNALETLNEVIFASISHWITGDEVIIVPDGPSFLIPYAALVDQHSKYLSERLRIRLAPSLTTLRLLTECPEEHHSKFGALLVGNPWVKTVRIKGCKPFPQLPGAEKEVNMIGKIINIEPLTGKDATKNQVLSKLNSISLVHIAAHAPKDPEKKTFF</sequence>
<evidence type="ECO:0000259" key="1">
    <source>
        <dbReference type="Pfam" id="PF12770"/>
    </source>
</evidence>
<dbReference type="Proteomes" id="UP001159427">
    <property type="component" value="Unassembled WGS sequence"/>
</dbReference>
<evidence type="ECO:0000313" key="2">
    <source>
        <dbReference type="EMBL" id="CAH3175283.1"/>
    </source>
</evidence>
<gene>
    <name evidence="2" type="ORF">PEVE_00010080</name>
</gene>
<organism evidence="2 3">
    <name type="scientific">Porites evermanni</name>
    <dbReference type="NCBI Taxonomy" id="104178"/>
    <lineage>
        <taxon>Eukaryota</taxon>
        <taxon>Metazoa</taxon>
        <taxon>Cnidaria</taxon>
        <taxon>Anthozoa</taxon>
        <taxon>Hexacorallia</taxon>
        <taxon>Scleractinia</taxon>
        <taxon>Fungiina</taxon>
        <taxon>Poritidae</taxon>
        <taxon>Porites</taxon>
    </lineage>
</organism>
<evidence type="ECO:0000313" key="3">
    <source>
        <dbReference type="Proteomes" id="UP001159427"/>
    </source>
</evidence>
<reference evidence="2 3" key="1">
    <citation type="submission" date="2022-05" db="EMBL/GenBank/DDBJ databases">
        <authorList>
            <consortium name="Genoscope - CEA"/>
            <person name="William W."/>
        </authorList>
    </citation>
    <scope>NUCLEOTIDE SEQUENCE [LARGE SCALE GENOMIC DNA]</scope>
</reference>
<dbReference type="Pfam" id="PF12770">
    <property type="entry name" value="CHAT"/>
    <property type="match status" value="1"/>
</dbReference>
<keyword evidence="3" id="KW-1185">Reference proteome</keyword>
<proteinExistence type="predicted"/>
<name>A0ABN8R7E2_9CNID</name>
<protein>
    <recommendedName>
        <fullName evidence="1">CHAT domain-containing protein</fullName>
    </recommendedName>
</protein>
<accession>A0ABN8R7E2</accession>
<feature type="domain" description="CHAT" evidence="1">
    <location>
        <begin position="229"/>
        <end position="374"/>
    </location>
</feature>
<comment type="caution">
    <text evidence="2">The sequence shown here is derived from an EMBL/GenBank/DDBJ whole genome shotgun (WGS) entry which is preliminary data.</text>
</comment>
<dbReference type="Gene3D" id="1.25.40.10">
    <property type="entry name" value="Tetratricopeptide repeat domain"/>
    <property type="match status" value="1"/>
</dbReference>